<gene>
    <name evidence="2" type="ORF">ERS852510_03329</name>
</gene>
<dbReference type="Proteomes" id="UP000095766">
    <property type="component" value="Unassembled WGS sequence"/>
</dbReference>
<organism evidence="2 3">
    <name type="scientific">Bacteroides uniformis</name>
    <dbReference type="NCBI Taxonomy" id="820"/>
    <lineage>
        <taxon>Bacteria</taxon>
        <taxon>Pseudomonadati</taxon>
        <taxon>Bacteroidota</taxon>
        <taxon>Bacteroidia</taxon>
        <taxon>Bacteroidales</taxon>
        <taxon>Bacteroidaceae</taxon>
        <taxon>Bacteroides</taxon>
    </lineage>
</organism>
<dbReference type="EMBL" id="CZAO01000018">
    <property type="protein sequence ID" value="CUQ15194.1"/>
    <property type="molecule type" value="Genomic_DNA"/>
</dbReference>
<feature type="region of interest" description="Disordered" evidence="1">
    <location>
        <begin position="1"/>
        <end position="61"/>
    </location>
</feature>
<reference evidence="2 3" key="1">
    <citation type="submission" date="2015-09" db="EMBL/GenBank/DDBJ databases">
        <authorList>
            <consortium name="Pathogen Informatics"/>
        </authorList>
    </citation>
    <scope>NUCLEOTIDE SEQUENCE [LARGE SCALE GENOMIC DNA]</scope>
    <source>
        <strain evidence="2 3">2789STDY5834898</strain>
    </source>
</reference>
<sequence>MEKEVKTIGQEVTKAVETMKEAGKQGKQPQQQQEKAEKPDTPKGKGKSPKKDEAAKLQEEINRKTKELEKCLAELERKKEISRNRTAFINAMDKLDEAAGKLKEDNSFETTLYKLRFADASGYGSNSDIFTISNRYLLEEFIKFMKKKIQSKIEELEQLLISE</sequence>
<dbReference type="RefSeq" id="WP_057253965.1">
    <property type="nucleotide sequence ID" value="NZ_CZAO01000018.1"/>
</dbReference>
<protein>
    <submittedName>
        <fullName evidence="2">Uncharacterized protein</fullName>
    </submittedName>
</protein>
<accession>A0A174TY08</accession>
<evidence type="ECO:0000313" key="3">
    <source>
        <dbReference type="Proteomes" id="UP000095766"/>
    </source>
</evidence>
<proteinExistence type="predicted"/>
<dbReference type="AlphaFoldDB" id="A0A174TY08"/>
<evidence type="ECO:0000313" key="2">
    <source>
        <dbReference type="EMBL" id="CUQ15194.1"/>
    </source>
</evidence>
<feature type="compositionally biased region" description="Basic and acidic residues" evidence="1">
    <location>
        <begin position="34"/>
        <end position="61"/>
    </location>
</feature>
<name>A0A174TY08_BACUN</name>
<evidence type="ECO:0000256" key="1">
    <source>
        <dbReference type="SAM" id="MobiDB-lite"/>
    </source>
</evidence>